<dbReference type="SUPFAM" id="SSF141371">
    <property type="entry name" value="PilZ domain-like"/>
    <property type="match status" value="1"/>
</dbReference>
<evidence type="ECO:0000313" key="2">
    <source>
        <dbReference type="EMBL" id="PNV73299.1"/>
    </source>
</evidence>
<dbReference type="Pfam" id="PF07238">
    <property type="entry name" value="PilZ"/>
    <property type="match status" value="1"/>
</dbReference>
<accession>A0ABX4YEK0</accession>
<organism evidence="2 3">
    <name type="scientific">Leptospira inadai serovar Lyme</name>
    <dbReference type="NCBI Taxonomy" id="293084"/>
    <lineage>
        <taxon>Bacteria</taxon>
        <taxon>Pseudomonadati</taxon>
        <taxon>Spirochaetota</taxon>
        <taxon>Spirochaetia</taxon>
        <taxon>Leptospirales</taxon>
        <taxon>Leptospiraceae</taxon>
        <taxon>Leptospira</taxon>
    </lineage>
</organism>
<feature type="domain" description="PilZ" evidence="1">
    <location>
        <begin position="37"/>
        <end position="114"/>
    </location>
</feature>
<dbReference type="InterPro" id="IPR029063">
    <property type="entry name" value="SAM-dependent_MTases_sf"/>
</dbReference>
<gene>
    <name evidence="2" type="ORF">BES34_017540</name>
</gene>
<comment type="caution">
    <text evidence="2">The sequence shown here is derived from an EMBL/GenBank/DDBJ whole genome shotgun (WGS) entry which is preliminary data.</text>
</comment>
<proteinExistence type="predicted"/>
<dbReference type="Proteomes" id="UP000094669">
    <property type="component" value="Unassembled WGS sequence"/>
</dbReference>
<protein>
    <recommendedName>
        <fullName evidence="1">PilZ domain-containing protein</fullName>
    </recommendedName>
</protein>
<dbReference type="Gene3D" id="2.40.10.220">
    <property type="entry name" value="predicted glycosyltransferase like domains"/>
    <property type="match status" value="1"/>
</dbReference>
<sequence>MEKTSSNQIAEAIEKQLPKEEVFIPAYRCQYKIHSLNGSECTIESFLKDISKHGTRIYNPESLPGEERIGSTLEMSIYTDLLQYSRKLSGVIRWEKRTDTGWEYGVQFDEPIHLELFRSVHDSLLGIKNKVESNEPKTPHNGSLSIVFQAKEKIQSILPLLTQMESSLNEYEYAVGYNLKEEIYKATYTLLTPIYEFLKVKSNELYHELPPNEIQYNFQYIRQELKDFLFLDPFVKRATLKPLGYAGDFEMMDAIYRNTSEGTNLLGKSLHRCTLNLKSAQAVFHRQNFFYRTILDRLKKTEGRIFVLSVACGPAREVVTLVRNADQSLLDKLSIYLLDQDPRAITEAKHGIRIALLRSKKQLDFHCLNVEISRFAANPRKYVSNSEVDLIYSAGLFDYIKTRTAQKICSHLYSLLNPTGEIFLGNFSADSDEIGIMEVMDWSLIYRSDEELLSFADTISGPKTLGVINDALPQKFFYLTKSSPSEN</sequence>
<evidence type="ECO:0000259" key="1">
    <source>
        <dbReference type="Pfam" id="PF07238"/>
    </source>
</evidence>
<dbReference type="EMBL" id="MCRM02000024">
    <property type="protein sequence ID" value="PNV73299.1"/>
    <property type="molecule type" value="Genomic_DNA"/>
</dbReference>
<reference evidence="2" key="1">
    <citation type="submission" date="2018-01" db="EMBL/GenBank/DDBJ databases">
        <title>Genomic characterization of Leptospira inadai serogroup Lyme isolated from captured rat in Brazil and comparative analysis with human reference strain.</title>
        <authorList>
            <person name="Moreno L.Z."/>
            <person name="Loureiro A.P."/>
            <person name="Miraglia F."/>
            <person name="Kremer F.S."/>
            <person name="Eslabao M.R."/>
            <person name="Dellagostin O.A."/>
            <person name="Lilenbaum W."/>
            <person name="Moreno A.M."/>
        </authorList>
    </citation>
    <scope>NUCLEOTIDE SEQUENCE [LARGE SCALE GENOMIC DNA]</scope>
    <source>
        <strain evidence="2">M34/99</strain>
    </source>
</reference>
<dbReference type="Gene3D" id="3.40.50.150">
    <property type="entry name" value="Vaccinia Virus protein VP39"/>
    <property type="match status" value="1"/>
</dbReference>
<keyword evidence="3" id="KW-1185">Reference proteome</keyword>
<name>A0ABX4YEK0_9LEPT</name>
<dbReference type="RefSeq" id="WP_010410861.1">
    <property type="nucleotide sequence ID" value="NZ_MCRM02000024.1"/>
</dbReference>
<dbReference type="InterPro" id="IPR009875">
    <property type="entry name" value="PilZ_domain"/>
</dbReference>
<dbReference type="SUPFAM" id="SSF53335">
    <property type="entry name" value="S-adenosyl-L-methionine-dependent methyltransferases"/>
    <property type="match status" value="1"/>
</dbReference>
<evidence type="ECO:0000313" key="3">
    <source>
        <dbReference type="Proteomes" id="UP000094669"/>
    </source>
</evidence>